<dbReference type="EMBL" id="CAICTM010001022">
    <property type="protein sequence ID" value="CAB9519530.1"/>
    <property type="molecule type" value="Genomic_DNA"/>
</dbReference>
<name>A0A9N8EJA8_9STRA</name>
<organism evidence="2 3">
    <name type="scientific">Seminavis robusta</name>
    <dbReference type="NCBI Taxonomy" id="568900"/>
    <lineage>
        <taxon>Eukaryota</taxon>
        <taxon>Sar</taxon>
        <taxon>Stramenopiles</taxon>
        <taxon>Ochrophyta</taxon>
        <taxon>Bacillariophyta</taxon>
        <taxon>Bacillariophyceae</taxon>
        <taxon>Bacillariophycidae</taxon>
        <taxon>Naviculales</taxon>
        <taxon>Naviculaceae</taxon>
        <taxon>Seminavis</taxon>
    </lineage>
</organism>
<reference evidence="2" key="1">
    <citation type="submission" date="2020-06" db="EMBL/GenBank/DDBJ databases">
        <authorList>
            <consortium name="Plant Systems Biology data submission"/>
        </authorList>
    </citation>
    <scope>NUCLEOTIDE SEQUENCE</scope>
    <source>
        <strain evidence="2">D6</strain>
    </source>
</reference>
<dbReference type="Proteomes" id="UP001153069">
    <property type="component" value="Unassembled WGS sequence"/>
</dbReference>
<proteinExistence type="predicted"/>
<keyword evidence="1" id="KW-0732">Signal</keyword>
<sequence>MTKPTLAAVFVPLLVLVAFSVGIDASKNLRGNGRELQLLTTVMNTLIQEFTPFLVGRMQRTLNAHDPAFLGSARTFDFGDLPSDSPCPDSTASISYGAWSLSGFSDMAIDRIELVEGTQDIDVSFFGLNGATWAGDWQFDVNFANIKAETTVSIKSTLCGLPVEQNVQAVASISSPSIGATIAMAGDTGNMVQFSQSSRLTSIGVREALLELGPIDTNFESNGTVSQFDVDGQIADTLLNELAQNVTPFLLDVVNSVLESQTPLVL</sequence>
<accession>A0A9N8EJA8</accession>
<gene>
    <name evidence="2" type="ORF">SEMRO_1024_G232610.1</name>
</gene>
<feature type="chain" id="PRO_5040105513" evidence="1">
    <location>
        <begin position="26"/>
        <end position="266"/>
    </location>
</feature>
<comment type="caution">
    <text evidence="2">The sequence shown here is derived from an EMBL/GenBank/DDBJ whole genome shotgun (WGS) entry which is preliminary data.</text>
</comment>
<evidence type="ECO:0000313" key="2">
    <source>
        <dbReference type="EMBL" id="CAB9519530.1"/>
    </source>
</evidence>
<feature type="signal peptide" evidence="1">
    <location>
        <begin position="1"/>
        <end position="25"/>
    </location>
</feature>
<dbReference type="AlphaFoldDB" id="A0A9N8EJA8"/>
<evidence type="ECO:0000313" key="3">
    <source>
        <dbReference type="Proteomes" id="UP001153069"/>
    </source>
</evidence>
<evidence type="ECO:0000256" key="1">
    <source>
        <dbReference type="SAM" id="SignalP"/>
    </source>
</evidence>
<keyword evidence="3" id="KW-1185">Reference proteome</keyword>
<protein>
    <submittedName>
        <fullName evidence="2">Uncharacterized protein</fullName>
    </submittedName>
</protein>